<sequence>MLICCCGGGEVLKVDFGVSWQLFVGRCLNNDASNSFVVNEHGSSS</sequence>
<proteinExistence type="predicted"/>
<accession>A0A0A9ELR9</accession>
<dbReference type="AlphaFoldDB" id="A0A0A9ELR9"/>
<organism evidence="1">
    <name type="scientific">Arundo donax</name>
    <name type="common">Giant reed</name>
    <name type="synonym">Donax arundinaceus</name>
    <dbReference type="NCBI Taxonomy" id="35708"/>
    <lineage>
        <taxon>Eukaryota</taxon>
        <taxon>Viridiplantae</taxon>
        <taxon>Streptophyta</taxon>
        <taxon>Embryophyta</taxon>
        <taxon>Tracheophyta</taxon>
        <taxon>Spermatophyta</taxon>
        <taxon>Magnoliopsida</taxon>
        <taxon>Liliopsida</taxon>
        <taxon>Poales</taxon>
        <taxon>Poaceae</taxon>
        <taxon>PACMAD clade</taxon>
        <taxon>Arundinoideae</taxon>
        <taxon>Arundineae</taxon>
        <taxon>Arundo</taxon>
    </lineage>
</organism>
<protein>
    <submittedName>
        <fullName evidence="1">Uncharacterized protein</fullName>
    </submittedName>
</protein>
<name>A0A0A9ELR9_ARUDO</name>
<reference evidence="1" key="1">
    <citation type="submission" date="2014-09" db="EMBL/GenBank/DDBJ databases">
        <authorList>
            <person name="Magalhaes I.L.F."/>
            <person name="Oliveira U."/>
            <person name="Santos F.R."/>
            <person name="Vidigal T.H.D.A."/>
            <person name="Brescovit A.D."/>
            <person name="Santos A.J."/>
        </authorList>
    </citation>
    <scope>NUCLEOTIDE SEQUENCE</scope>
    <source>
        <tissue evidence="1">Shoot tissue taken approximately 20 cm above the soil surface</tissue>
    </source>
</reference>
<evidence type="ECO:0000313" key="1">
    <source>
        <dbReference type="EMBL" id="JAD99958.1"/>
    </source>
</evidence>
<dbReference type="EMBL" id="GBRH01197937">
    <property type="protein sequence ID" value="JAD99958.1"/>
    <property type="molecule type" value="Transcribed_RNA"/>
</dbReference>
<reference evidence="1" key="2">
    <citation type="journal article" date="2015" name="Data Brief">
        <title>Shoot transcriptome of the giant reed, Arundo donax.</title>
        <authorList>
            <person name="Barrero R.A."/>
            <person name="Guerrero F.D."/>
            <person name="Moolhuijzen P."/>
            <person name="Goolsby J.A."/>
            <person name="Tidwell J."/>
            <person name="Bellgard S.E."/>
            <person name="Bellgard M.I."/>
        </authorList>
    </citation>
    <scope>NUCLEOTIDE SEQUENCE</scope>
    <source>
        <tissue evidence="1">Shoot tissue taken approximately 20 cm above the soil surface</tissue>
    </source>
</reference>